<evidence type="ECO:0000313" key="3">
    <source>
        <dbReference type="Proteomes" id="UP001605036"/>
    </source>
</evidence>
<comment type="caution">
    <text evidence="2">The sequence shown here is derived from an EMBL/GenBank/DDBJ whole genome shotgun (WGS) entry which is preliminary data.</text>
</comment>
<sequence length="137" mass="15612">MVMIHFLRDSSFKHPSPNRIGSIGRNRRTVRSIRNNHRTVSTIGKHRRRQREANPSKELWVCNPPHVASRPRASSDEPTPLSRKTGIGSIESTPIEKLQRPSRNYATPVESTGNKRSRIILNPRDEGNHVFYSHASS</sequence>
<evidence type="ECO:0000313" key="2">
    <source>
        <dbReference type="EMBL" id="KAL2651919.1"/>
    </source>
</evidence>
<dbReference type="EMBL" id="JBHFFA010000001">
    <property type="protein sequence ID" value="KAL2651919.1"/>
    <property type="molecule type" value="Genomic_DNA"/>
</dbReference>
<organism evidence="2 3">
    <name type="scientific">Riccia fluitans</name>
    <dbReference type="NCBI Taxonomy" id="41844"/>
    <lineage>
        <taxon>Eukaryota</taxon>
        <taxon>Viridiplantae</taxon>
        <taxon>Streptophyta</taxon>
        <taxon>Embryophyta</taxon>
        <taxon>Marchantiophyta</taxon>
        <taxon>Marchantiopsida</taxon>
        <taxon>Marchantiidae</taxon>
        <taxon>Marchantiales</taxon>
        <taxon>Ricciaceae</taxon>
        <taxon>Riccia</taxon>
    </lineage>
</organism>
<dbReference type="AlphaFoldDB" id="A0ABD1ZP83"/>
<keyword evidence="3" id="KW-1185">Reference proteome</keyword>
<proteinExistence type="predicted"/>
<dbReference type="Proteomes" id="UP001605036">
    <property type="component" value="Unassembled WGS sequence"/>
</dbReference>
<protein>
    <submittedName>
        <fullName evidence="2">Uncharacterized protein</fullName>
    </submittedName>
</protein>
<accession>A0ABD1ZP83</accession>
<feature type="compositionally biased region" description="Polar residues" evidence="1">
    <location>
        <begin position="101"/>
        <end position="114"/>
    </location>
</feature>
<reference evidence="2 3" key="1">
    <citation type="submission" date="2024-09" db="EMBL/GenBank/DDBJ databases">
        <title>Chromosome-scale assembly of Riccia fluitans.</title>
        <authorList>
            <person name="Paukszto L."/>
            <person name="Sawicki J."/>
            <person name="Karawczyk K."/>
            <person name="Piernik-Szablinska J."/>
            <person name="Szczecinska M."/>
            <person name="Mazdziarz M."/>
        </authorList>
    </citation>
    <scope>NUCLEOTIDE SEQUENCE [LARGE SCALE GENOMIC DNA]</scope>
    <source>
        <strain evidence="2">Rf_01</strain>
        <tissue evidence="2">Aerial parts of the thallus</tissue>
    </source>
</reference>
<feature type="region of interest" description="Disordered" evidence="1">
    <location>
        <begin position="61"/>
        <end position="117"/>
    </location>
</feature>
<evidence type="ECO:0000256" key="1">
    <source>
        <dbReference type="SAM" id="MobiDB-lite"/>
    </source>
</evidence>
<name>A0ABD1ZP83_9MARC</name>
<gene>
    <name evidence="2" type="ORF">R1flu_020047</name>
</gene>